<feature type="transmembrane region" description="Helical" evidence="5">
    <location>
        <begin position="261"/>
        <end position="280"/>
    </location>
</feature>
<feature type="transmembrane region" description="Helical" evidence="5">
    <location>
        <begin position="101"/>
        <end position="124"/>
    </location>
</feature>
<dbReference type="RefSeq" id="WP_226913913.1">
    <property type="nucleotide sequence ID" value="NZ_BAABXU010000001.1"/>
</dbReference>
<gene>
    <name evidence="7" type="ORF">LIP50_01805</name>
</gene>
<proteinExistence type="predicted"/>
<keyword evidence="8" id="KW-1185">Reference proteome</keyword>
<dbReference type="EMBL" id="JAJBMB010000001">
    <property type="protein sequence ID" value="MCB5444933.1"/>
    <property type="molecule type" value="Genomic_DNA"/>
</dbReference>
<feature type="transmembrane region" description="Helical" evidence="5">
    <location>
        <begin position="144"/>
        <end position="166"/>
    </location>
</feature>
<feature type="transmembrane region" description="Helical" evidence="5">
    <location>
        <begin position="178"/>
        <end position="196"/>
    </location>
</feature>
<keyword evidence="3 5" id="KW-1133">Transmembrane helix</keyword>
<dbReference type="Pfam" id="PF12698">
    <property type="entry name" value="ABC2_membrane_3"/>
    <property type="match status" value="1"/>
</dbReference>
<feature type="transmembrane region" description="Helical" evidence="5">
    <location>
        <begin position="20"/>
        <end position="38"/>
    </location>
</feature>
<keyword evidence="4 5" id="KW-0472">Membrane</keyword>
<evidence type="ECO:0000259" key="6">
    <source>
        <dbReference type="PROSITE" id="PS51012"/>
    </source>
</evidence>
<comment type="caution">
    <text evidence="7">The sequence shown here is derived from an EMBL/GenBank/DDBJ whole genome shotgun (WGS) entry which is preliminary data.</text>
</comment>
<evidence type="ECO:0000256" key="2">
    <source>
        <dbReference type="ARBA" id="ARBA00022692"/>
    </source>
</evidence>
<dbReference type="InterPro" id="IPR013525">
    <property type="entry name" value="ABC2_TM"/>
</dbReference>
<reference evidence="7 8" key="1">
    <citation type="submission" date="2021-10" db="EMBL/GenBank/DDBJ databases">
        <title>Collection of gut derived symbiotic bacterial strains cultured from healthy donors.</title>
        <authorList>
            <person name="Lin H."/>
            <person name="Littmann E."/>
            <person name="Claire K."/>
            <person name="Pamer E."/>
        </authorList>
    </citation>
    <scope>NUCLEOTIDE SEQUENCE [LARGE SCALE GENOMIC DNA]</scope>
    <source>
        <strain evidence="7 8">MSK.17.68</strain>
    </source>
</reference>
<dbReference type="PANTHER" id="PTHR43229:SF2">
    <property type="entry name" value="NODULATION PROTEIN J"/>
    <property type="match status" value="1"/>
</dbReference>
<feature type="domain" description="ABC transmembrane type-2" evidence="6">
    <location>
        <begin position="17"/>
        <end position="282"/>
    </location>
</feature>
<keyword evidence="2 5" id="KW-0812">Transmembrane</keyword>
<evidence type="ECO:0000256" key="5">
    <source>
        <dbReference type="SAM" id="Phobius"/>
    </source>
</evidence>
<dbReference type="PROSITE" id="PS51012">
    <property type="entry name" value="ABC_TM2"/>
    <property type="match status" value="1"/>
</dbReference>
<name>A0ABS8CTY6_9FIRM</name>
<evidence type="ECO:0000256" key="1">
    <source>
        <dbReference type="ARBA" id="ARBA00004141"/>
    </source>
</evidence>
<dbReference type="InterPro" id="IPR047817">
    <property type="entry name" value="ABC2_TM_bact-type"/>
</dbReference>
<feature type="transmembrane region" description="Helical" evidence="5">
    <location>
        <begin position="58"/>
        <end position="80"/>
    </location>
</feature>
<evidence type="ECO:0000313" key="7">
    <source>
        <dbReference type="EMBL" id="MCB5444933.1"/>
    </source>
</evidence>
<dbReference type="Proteomes" id="UP001299409">
    <property type="component" value="Unassembled WGS sequence"/>
</dbReference>
<dbReference type="PANTHER" id="PTHR43229">
    <property type="entry name" value="NODULATION PROTEIN J"/>
    <property type="match status" value="1"/>
</dbReference>
<protein>
    <submittedName>
        <fullName evidence="7">ABC transporter permease</fullName>
    </submittedName>
</protein>
<evidence type="ECO:0000256" key="4">
    <source>
        <dbReference type="ARBA" id="ARBA00023136"/>
    </source>
</evidence>
<comment type="subcellular location">
    <subcellularLocation>
        <location evidence="1">Membrane</location>
        <topology evidence="1">Multi-pass membrane protein</topology>
    </subcellularLocation>
</comment>
<accession>A0ABS8CTY6</accession>
<evidence type="ECO:0000256" key="3">
    <source>
        <dbReference type="ARBA" id="ARBA00022989"/>
    </source>
</evidence>
<evidence type="ECO:0000313" key="8">
    <source>
        <dbReference type="Proteomes" id="UP001299409"/>
    </source>
</evidence>
<dbReference type="InterPro" id="IPR051784">
    <property type="entry name" value="Nod_factor_ABC_transporter"/>
</dbReference>
<organism evidence="7 8">
    <name type="scientific">Intestinibacter bartlettii</name>
    <dbReference type="NCBI Taxonomy" id="261299"/>
    <lineage>
        <taxon>Bacteria</taxon>
        <taxon>Bacillati</taxon>
        <taxon>Bacillota</taxon>
        <taxon>Clostridia</taxon>
        <taxon>Peptostreptococcales</taxon>
        <taxon>Peptostreptococcaceae</taxon>
        <taxon>Intestinibacter</taxon>
    </lineage>
</organism>
<sequence length="284" mass="31775">MISFVSRNLKVFFRDKTAVFFSLLAVLIVLGLYIFFLGDVWVDSFPNIKGVKNLMNCWIIAELIGVTSVTANMGAFGTMIEDKSKNKIKDFYVLPIKKSKIVGGYIISSFIVGSMMSVVTLIISQIYLVYSGVDVLNFKELTEVFLIILMTSLSNSAMILFIVSLFSSEKAFSTASTIVGTLIGFITGIYLPISMLPDSVQIIVKLFPTSHGISILRQIFMKKQMDISFADVPTNYINEFKESMGVVYYINDKLVSNTTSIFILIASTIIFFFLAVLILYKKKK</sequence>